<keyword evidence="1" id="KW-0614">Plasmid</keyword>
<protein>
    <submittedName>
        <fullName evidence="1">Uncharacterized protein</fullName>
    </submittedName>
</protein>
<dbReference type="RefSeq" id="WP_122223031.1">
    <property type="nucleotide sequence ID" value="NZ_KX009063.1"/>
</dbReference>
<proteinExistence type="predicted"/>
<dbReference type="EMBL" id="KX009063">
    <property type="protein sequence ID" value="ARO45253.1"/>
    <property type="molecule type" value="Genomic_DNA"/>
</dbReference>
<reference evidence="1" key="1">
    <citation type="submission" date="2016-03" db="EMBL/GenBank/DDBJ databases">
        <title>The evolution of Pseudomonas syringae pv. actinidiae in New Zealand.</title>
        <authorList>
            <person name="Taiaroa G."/>
            <person name="Poulter R.T.M."/>
            <person name="Lamont I."/>
            <person name="Stockwell P."/>
            <person name="Butler M.I."/>
        </authorList>
    </citation>
    <scope>NUCLEOTIDE SEQUENCE</scope>
    <source>
        <strain evidence="1">RT811</strain>
        <plasmid evidence="1">pPU_RT811</plasmid>
    </source>
</reference>
<sequence>MKNKASNVPKRLTGLTNLARLAHYDFWAGGDIWGCTRPELREAVALIEGLRPDERMQVLVQNDRLNSVEVHKLLDGLDHAEIYYSAGPVEAATLRELFSNKV</sequence>
<organism evidence="1">
    <name type="scientific">Pseudomonas syringae pv. actinidiae</name>
    <dbReference type="NCBI Taxonomy" id="103796"/>
    <lineage>
        <taxon>Bacteria</taxon>
        <taxon>Pseudomonadati</taxon>
        <taxon>Pseudomonadota</taxon>
        <taxon>Gammaproteobacteria</taxon>
        <taxon>Pseudomonadales</taxon>
        <taxon>Pseudomonadaceae</taxon>
        <taxon>Pseudomonas</taxon>
        <taxon>Pseudomonas syringae</taxon>
    </lineage>
</organism>
<evidence type="ECO:0000313" key="1">
    <source>
        <dbReference type="EMBL" id="ARO45253.1"/>
    </source>
</evidence>
<name>A0A2P0QFS7_PSESF</name>
<accession>A0A2P0QFS7</accession>
<geneLocation type="plasmid" evidence="1">
    <name>pPU_RT811</name>
</geneLocation>
<dbReference type="AlphaFoldDB" id="A0A2P0QFS7"/>